<organism evidence="1 2">
    <name type="scientific">Candidatus Thermofonsia Clade 1 bacterium</name>
    <dbReference type="NCBI Taxonomy" id="2364210"/>
    <lineage>
        <taxon>Bacteria</taxon>
        <taxon>Bacillati</taxon>
        <taxon>Chloroflexota</taxon>
        <taxon>Candidatus Thermofontia</taxon>
        <taxon>Candidatus Thermofonsia Clade 1</taxon>
    </lineage>
</organism>
<evidence type="ECO:0000313" key="1">
    <source>
        <dbReference type="EMBL" id="PJF35187.1"/>
    </source>
</evidence>
<name>A0A2M8PCA6_9CHLR</name>
<accession>A0A2M8PCA6</accession>
<dbReference type="Proteomes" id="UP000229681">
    <property type="component" value="Unassembled WGS sequence"/>
</dbReference>
<proteinExistence type="predicted"/>
<sequence length="88" mass="9892">QRIKLSAAVPSGTRAVSYWLRDAHGQERLIATVEHEPYWAWWQLEVGDYALIARAQLADGTLQESQALPLRVIAYVPPNQRPPSGEVQ</sequence>
<evidence type="ECO:0008006" key="3">
    <source>
        <dbReference type="Google" id="ProtNLM"/>
    </source>
</evidence>
<protein>
    <recommendedName>
        <fullName evidence="3">Penicillin-binding C-terminal domain-containing protein</fullName>
    </recommendedName>
</protein>
<gene>
    <name evidence="1" type="ORF">CUN49_11820</name>
</gene>
<dbReference type="AlphaFoldDB" id="A0A2M8PCA6"/>
<dbReference type="EMBL" id="PGTM01000193">
    <property type="protein sequence ID" value="PJF35187.1"/>
    <property type="molecule type" value="Genomic_DNA"/>
</dbReference>
<reference evidence="1 2" key="1">
    <citation type="submission" date="2017-11" db="EMBL/GenBank/DDBJ databases">
        <title>Evolution of Phototrophy in the Chloroflexi Phylum Driven by Horizontal Gene Transfer.</title>
        <authorList>
            <person name="Ward L.M."/>
            <person name="Hemp J."/>
            <person name="Shih P.M."/>
            <person name="Mcglynn S.E."/>
            <person name="Fischer W."/>
        </authorList>
    </citation>
    <scope>NUCLEOTIDE SEQUENCE [LARGE SCALE GENOMIC DNA]</scope>
    <source>
        <strain evidence="1">JP3_13</strain>
    </source>
</reference>
<evidence type="ECO:0000313" key="2">
    <source>
        <dbReference type="Proteomes" id="UP000229681"/>
    </source>
</evidence>
<feature type="non-terminal residue" evidence="1">
    <location>
        <position position="1"/>
    </location>
</feature>
<comment type="caution">
    <text evidence="1">The sequence shown here is derived from an EMBL/GenBank/DDBJ whole genome shotgun (WGS) entry which is preliminary data.</text>
</comment>